<dbReference type="AlphaFoldDB" id="A0A6C2U595"/>
<organism evidence="3 4">
    <name type="scientific">Pontiella desulfatans</name>
    <dbReference type="NCBI Taxonomy" id="2750659"/>
    <lineage>
        <taxon>Bacteria</taxon>
        <taxon>Pseudomonadati</taxon>
        <taxon>Kiritimatiellota</taxon>
        <taxon>Kiritimatiellia</taxon>
        <taxon>Kiritimatiellales</taxon>
        <taxon>Pontiellaceae</taxon>
        <taxon>Pontiella</taxon>
    </lineage>
</organism>
<dbReference type="InterPro" id="IPR000917">
    <property type="entry name" value="Sulfatase_N"/>
</dbReference>
<proteinExistence type="inferred from homology"/>
<keyword evidence="4" id="KW-1185">Reference proteome</keyword>
<sequence length="125" mass="13531">MVFILSDDQDWTETSVQMHPELPNSKSAFIETPNLEKLAAQGMVFSAAYAPAPVCSPTRISLQTGKSPAALRWTKASSPVTAADNFPLIPPSIIKNLPAGETTIAEMLKTVGYGKSREKGKRKKQ</sequence>
<dbReference type="Proteomes" id="UP000366872">
    <property type="component" value="Unassembled WGS sequence"/>
</dbReference>
<dbReference type="GO" id="GO:0004065">
    <property type="term" value="F:arylsulfatase activity"/>
    <property type="evidence" value="ECO:0007669"/>
    <property type="project" value="TreeGrafter"/>
</dbReference>
<dbReference type="Pfam" id="PF00884">
    <property type="entry name" value="Sulfatase"/>
    <property type="match status" value="1"/>
</dbReference>
<dbReference type="RefSeq" id="WP_222847235.1">
    <property type="nucleotide sequence ID" value="NZ_CAAHFG010000002.1"/>
</dbReference>
<evidence type="ECO:0000313" key="3">
    <source>
        <dbReference type="EMBL" id="VGO15238.1"/>
    </source>
</evidence>
<reference evidence="3 4" key="1">
    <citation type="submission" date="2019-04" db="EMBL/GenBank/DDBJ databases">
        <authorList>
            <person name="Van Vliet M D."/>
        </authorList>
    </citation>
    <scope>NUCLEOTIDE SEQUENCE [LARGE SCALE GENOMIC DNA]</scope>
    <source>
        <strain evidence="3 4">F1</strain>
    </source>
</reference>
<dbReference type="Gene3D" id="3.40.720.10">
    <property type="entry name" value="Alkaline Phosphatase, subunit A"/>
    <property type="match status" value="1"/>
</dbReference>
<evidence type="ECO:0000313" key="4">
    <source>
        <dbReference type="Proteomes" id="UP000366872"/>
    </source>
</evidence>
<dbReference type="PANTHER" id="PTHR42693:SF33">
    <property type="entry name" value="ARYLSULFATASE"/>
    <property type="match status" value="1"/>
</dbReference>
<dbReference type="SUPFAM" id="SSF53649">
    <property type="entry name" value="Alkaline phosphatase-like"/>
    <property type="match status" value="1"/>
</dbReference>
<dbReference type="InterPro" id="IPR050738">
    <property type="entry name" value="Sulfatase"/>
</dbReference>
<protein>
    <recommendedName>
        <fullName evidence="2">Sulfatase N-terminal domain-containing protein</fullName>
    </recommendedName>
</protein>
<comment type="similarity">
    <text evidence="1">Belongs to the sulfatase family.</text>
</comment>
<evidence type="ECO:0000256" key="1">
    <source>
        <dbReference type="ARBA" id="ARBA00008779"/>
    </source>
</evidence>
<gene>
    <name evidence="3" type="ORF">PDESU_03820</name>
</gene>
<dbReference type="EMBL" id="CAAHFG010000002">
    <property type="protein sequence ID" value="VGO15238.1"/>
    <property type="molecule type" value="Genomic_DNA"/>
</dbReference>
<name>A0A6C2U595_PONDE</name>
<feature type="domain" description="Sulfatase N-terminal" evidence="2">
    <location>
        <begin position="2"/>
        <end position="114"/>
    </location>
</feature>
<evidence type="ECO:0000259" key="2">
    <source>
        <dbReference type="Pfam" id="PF00884"/>
    </source>
</evidence>
<dbReference type="InterPro" id="IPR017850">
    <property type="entry name" value="Alkaline_phosphatase_core_sf"/>
</dbReference>
<dbReference type="PANTHER" id="PTHR42693">
    <property type="entry name" value="ARYLSULFATASE FAMILY MEMBER"/>
    <property type="match status" value="1"/>
</dbReference>
<accession>A0A6C2U595</accession>